<dbReference type="GO" id="GO:0016887">
    <property type="term" value="F:ATP hydrolysis activity"/>
    <property type="evidence" value="ECO:0007669"/>
    <property type="project" value="InterPro"/>
</dbReference>
<dbReference type="PROSITE" id="PS50893">
    <property type="entry name" value="ABC_TRANSPORTER_2"/>
    <property type="match status" value="1"/>
</dbReference>
<proteinExistence type="predicted"/>
<dbReference type="InterPro" id="IPR027417">
    <property type="entry name" value="P-loop_NTPase"/>
</dbReference>
<dbReference type="PANTHER" id="PTHR42939:SF1">
    <property type="entry name" value="ABC TRANSPORTER ATP-BINDING PROTEIN ALBC-RELATED"/>
    <property type="match status" value="1"/>
</dbReference>
<dbReference type="AlphaFoldDB" id="W2CXZ5"/>
<dbReference type="EMBL" id="AYYF01001442">
    <property type="protein sequence ID" value="ETK11928.1"/>
    <property type="molecule type" value="Genomic_DNA"/>
</dbReference>
<sequence length="226" mass="25775">MVYHLNIIRQEYGRRTLLHDLRQDYAAGRIHGFLGENGAGKTTLFRCMAGRLSFEGEPMFSPETRVGFLPAELYMYPMITGREFLQFYVTARGLSCDAGRLERLNAAFELPLDEYAEVYSTGMLKKLYLMGLLLQDNAVLLLDEPFNGLDFRSSAFVTALLTEYRRRGQTVFVASHDLDHLLSYADTLSWLRSGTMTCYPDRSAFEDVRQAIRREAAERVQGADLL</sequence>
<protein>
    <recommendedName>
        <fullName evidence="4">ABC transporter domain-containing protein</fullName>
    </recommendedName>
</protein>
<organism evidence="5 6">
    <name type="scientific">Tannerella sp. oral taxon BU063 isolate Cell 8/11</name>
    <dbReference type="NCBI Taxonomy" id="1411915"/>
    <lineage>
        <taxon>Bacteria</taxon>
        <taxon>Pseudomonadati</taxon>
        <taxon>Bacteroidota</taxon>
        <taxon>Bacteroidia</taxon>
        <taxon>Bacteroidales</taxon>
        <taxon>Tannerellaceae</taxon>
        <taxon>Tannerella</taxon>
    </lineage>
</organism>
<keyword evidence="3" id="KW-0067">ATP-binding</keyword>
<evidence type="ECO:0000313" key="5">
    <source>
        <dbReference type="EMBL" id="ETK11928.1"/>
    </source>
</evidence>
<reference evidence="5 6" key="1">
    <citation type="submission" date="2013-11" db="EMBL/GenBank/DDBJ databases">
        <title>Single cell genomics of uncultured Tannerella BU063 (oral taxon 286).</title>
        <authorList>
            <person name="Beall C.J."/>
            <person name="Campbell A.G."/>
            <person name="Griffen A.L."/>
            <person name="Podar M."/>
            <person name="Leys E.J."/>
        </authorList>
    </citation>
    <scope>NUCLEOTIDE SEQUENCE [LARGE SCALE GENOMIC DNA]</scope>
    <source>
        <strain evidence="5">Cell 8/11</strain>
    </source>
</reference>
<dbReference type="SUPFAM" id="SSF52540">
    <property type="entry name" value="P-loop containing nucleoside triphosphate hydrolases"/>
    <property type="match status" value="1"/>
</dbReference>
<accession>W2CXZ5</accession>
<dbReference type="PANTHER" id="PTHR42939">
    <property type="entry name" value="ABC TRANSPORTER ATP-BINDING PROTEIN ALBC-RELATED"/>
    <property type="match status" value="1"/>
</dbReference>
<dbReference type="GO" id="GO:0005524">
    <property type="term" value="F:ATP binding"/>
    <property type="evidence" value="ECO:0007669"/>
    <property type="project" value="UniProtKB-KW"/>
</dbReference>
<evidence type="ECO:0000256" key="1">
    <source>
        <dbReference type="ARBA" id="ARBA00022448"/>
    </source>
</evidence>
<name>W2CXZ5_9BACT</name>
<dbReference type="InterPro" id="IPR051782">
    <property type="entry name" value="ABC_Transporter_VariousFunc"/>
</dbReference>
<keyword evidence="2" id="KW-0547">Nucleotide-binding</keyword>
<dbReference type="Pfam" id="PF00005">
    <property type="entry name" value="ABC_tran"/>
    <property type="match status" value="1"/>
</dbReference>
<dbReference type="InterPro" id="IPR003439">
    <property type="entry name" value="ABC_transporter-like_ATP-bd"/>
</dbReference>
<dbReference type="SMART" id="SM00382">
    <property type="entry name" value="AAA"/>
    <property type="match status" value="1"/>
</dbReference>
<gene>
    <name evidence="5" type="ORF">T235_12855</name>
</gene>
<keyword evidence="1" id="KW-0813">Transport</keyword>
<dbReference type="PATRIC" id="fig|1411915.3.peg.1404"/>
<evidence type="ECO:0000313" key="6">
    <source>
        <dbReference type="Proteomes" id="UP000034980"/>
    </source>
</evidence>
<dbReference type="Proteomes" id="UP000034980">
    <property type="component" value="Unassembled WGS sequence"/>
</dbReference>
<evidence type="ECO:0000259" key="4">
    <source>
        <dbReference type="PROSITE" id="PS50893"/>
    </source>
</evidence>
<evidence type="ECO:0000256" key="2">
    <source>
        <dbReference type="ARBA" id="ARBA00022741"/>
    </source>
</evidence>
<evidence type="ECO:0000256" key="3">
    <source>
        <dbReference type="ARBA" id="ARBA00022840"/>
    </source>
</evidence>
<feature type="domain" description="ABC transporter" evidence="4">
    <location>
        <begin position="2"/>
        <end position="218"/>
    </location>
</feature>
<dbReference type="Gene3D" id="3.40.50.300">
    <property type="entry name" value="P-loop containing nucleotide triphosphate hydrolases"/>
    <property type="match status" value="1"/>
</dbReference>
<comment type="caution">
    <text evidence="5">The sequence shown here is derived from an EMBL/GenBank/DDBJ whole genome shotgun (WGS) entry which is preliminary data.</text>
</comment>
<dbReference type="InterPro" id="IPR003593">
    <property type="entry name" value="AAA+_ATPase"/>
</dbReference>